<feature type="transmembrane region" description="Helical" evidence="13">
    <location>
        <begin position="61"/>
        <end position="84"/>
    </location>
</feature>
<evidence type="ECO:0000256" key="10">
    <source>
        <dbReference type="ARBA" id="ARBA00022989"/>
    </source>
</evidence>
<sequence>MATTNGPLVRWSIRVLASVAMVAVVTGAVLLLRPHVEVLNLLVLYLLAVLPVAIRWGARLAAFTSVVSISVFVLLVPPVGSLLIADSRELVALAVFLVTAVVVGNLAARSRRSALESARLSEEQSALRRVATLVAESSPQSAVFEAVTREVGLLCGADLARMERYEPDGTVSGVAAWSRVPVQLAVGTHFALDGLSVAREVRRAGGPVRLDSFAGATGAIAGEALALGIRSSIGCPIVVAGRLWGVIAASTKSDDPYPANIESQIANFTELVATAVENAEARGELRRMADEQAALRRVATLVARGVAPDLVFAAVAREVVHLVGADAAAVVRADSDGMATLLATHSASEQETLTAGSRWTPEQPSPIATVLATGGSARLDSPDPADQPDLVRLLGVRSAVATAIIVEGRCWGSISVASRRDPFLPATEQRLSEFTELVATAIANAEARTKLTRSRARIVATADETRRRIERDLHDGAQQRLVSLALNLRGAQSTVPAEQPELRESISQAVVDLQEVIEELREISRGIHPAILSEGGLGLALRALARRSAIPVELHLDVTARYPQAVEVAAYYVISEAITNTTKHAKAGYAEVTVEERDGAVLLRVRDDGVGGAEPQQGSGLIGLHDRVEALSGAIDITSPTGQGTLIEVTLPVDRQAGL</sequence>
<evidence type="ECO:0000313" key="17">
    <source>
        <dbReference type="Proteomes" id="UP001500363"/>
    </source>
</evidence>
<dbReference type="SMART" id="SM00065">
    <property type="entry name" value="GAF"/>
    <property type="match status" value="2"/>
</dbReference>
<evidence type="ECO:0000256" key="6">
    <source>
        <dbReference type="ARBA" id="ARBA00022692"/>
    </source>
</evidence>
<feature type="transmembrane region" description="Helical" evidence="13">
    <location>
        <begin position="12"/>
        <end position="32"/>
    </location>
</feature>
<accession>A0ABN2CQN0</accession>
<gene>
    <name evidence="16" type="ORF">GCM10009741_77440</name>
</gene>
<dbReference type="PANTHER" id="PTHR24421">
    <property type="entry name" value="NITRATE/NITRITE SENSOR PROTEIN NARX-RELATED"/>
    <property type="match status" value="1"/>
</dbReference>
<dbReference type="Gene3D" id="3.30.450.40">
    <property type="match status" value="2"/>
</dbReference>
<dbReference type="Pfam" id="PF13493">
    <property type="entry name" value="DUF4118"/>
    <property type="match status" value="1"/>
</dbReference>
<dbReference type="InterPro" id="IPR003594">
    <property type="entry name" value="HATPase_dom"/>
</dbReference>
<keyword evidence="9" id="KW-0067">ATP-binding</keyword>
<dbReference type="InterPro" id="IPR029016">
    <property type="entry name" value="GAF-like_dom_sf"/>
</dbReference>
<dbReference type="SUPFAM" id="SSF55781">
    <property type="entry name" value="GAF domain-like"/>
    <property type="match status" value="2"/>
</dbReference>
<keyword evidence="12 13" id="KW-0472">Membrane</keyword>
<comment type="subcellular location">
    <subcellularLocation>
        <location evidence="2">Membrane</location>
        <topology evidence="2">Multi-pass membrane protein</topology>
    </subcellularLocation>
</comment>
<keyword evidence="17" id="KW-1185">Reference proteome</keyword>
<dbReference type="Gene3D" id="3.30.565.10">
    <property type="entry name" value="Histidine kinase-like ATPase, C-terminal domain"/>
    <property type="match status" value="1"/>
</dbReference>
<evidence type="ECO:0000256" key="2">
    <source>
        <dbReference type="ARBA" id="ARBA00004141"/>
    </source>
</evidence>
<evidence type="ECO:0000256" key="7">
    <source>
        <dbReference type="ARBA" id="ARBA00022741"/>
    </source>
</evidence>
<dbReference type="Proteomes" id="UP001500363">
    <property type="component" value="Unassembled WGS sequence"/>
</dbReference>
<dbReference type="Gene3D" id="1.20.5.1930">
    <property type="match status" value="1"/>
</dbReference>
<dbReference type="Pfam" id="PF07730">
    <property type="entry name" value="HisKA_3"/>
    <property type="match status" value="1"/>
</dbReference>
<evidence type="ECO:0000256" key="11">
    <source>
        <dbReference type="ARBA" id="ARBA00023012"/>
    </source>
</evidence>
<dbReference type="SUPFAM" id="SSF55874">
    <property type="entry name" value="ATPase domain of HSP90 chaperone/DNA topoisomerase II/histidine kinase"/>
    <property type="match status" value="1"/>
</dbReference>
<evidence type="ECO:0000256" key="8">
    <source>
        <dbReference type="ARBA" id="ARBA00022777"/>
    </source>
</evidence>
<dbReference type="InterPro" id="IPR003018">
    <property type="entry name" value="GAF"/>
</dbReference>
<keyword evidence="8" id="KW-0418">Kinase</keyword>
<dbReference type="EC" id="2.7.13.3" evidence="3"/>
<dbReference type="InterPro" id="IPR025201">
    <property type="entry name" value="KdpD_TM"/>
</dbReference>
<keyword evidence="4" id="KW-0597">Phosphoprotein</keyword>
<dbReference type="InterPro" id="IPR050482">
    <property type="entry name" value="Sensor_HK_TwoCompSys"/>
</dbReference>
<dbReference type="InterPro" id="IPR011712">
    <property type="entry name" value="Sig_transdc_His_kin_sub3_dim/P"/>
</dbReference>
<evidence type="ECO:0000259" key="14">
    <source>
        <dbReference type="SMART" id="SM00065"/>
    </source>
</evidence>
<evidence type="ECO:0000256" key="12">
    <source>
        <dbReference type="ARBA" id="ARBA00023136"/>
    </source>
</evidence>
<protein>
    <recommendedName>
        <fullName evidence="3">histidine kinase</fullName>
        <ecNumber evidence="3">2.7.13.3</ecNumber>
    </recommendedName>
</protein>
<comment type="caution">
    <text evidence="16">The sequence shown here is derived from an EMBL/GenBank/DDBJ whole genome shotgun (WGS) entry which is preliminary data.</text>
</comment>
<dbReference type="SMART" id="SM00387">
    <property type="entry name" value="HATPase_c"/>
    <property type="match status" value="1"/>
</dbReference>
<dbReference type="Pfam" id="PF13185">
    <property type="entry name" value="GAF_2"/>
    <property type="match status" value="1"/>
</dbReference>
<keyword evidence="11" id="KW-0902">Two-component regulatory system</keyword>
<feature type="domain" description="Histidine kinase/HSP90-like ATPase" evidence="15">
    <location>
        <begin position="565"/>
        <end position="655"/>
    </location>
</feature>
<keyword evidence="6 13" id="KW-0812">Transmembrane</keyword>
<keyword evidence="5" id="KW-0808">Transferase</keyword>
<dbReference type="CDD" id="cd16917">
    <property type="entry name" value="HATPase_UhpB-NarQ-NarX-like"/>
    <property type="match status" value="1"/>
</dbReference>
<feature type="domain" description="GAF" evidence="14">
    <location>
        <begin position="139"/>
        <end position="286"/>
    </location>
</feature>
<dbReference type="Gene3D" id="1.20.120.620">
    <property type="entry name" value="Backbone structure of the membrane domain of e. Coli histidine kinase receptor kdpd"/>
    <property type="match status" value="1"/>
</dbReference>
<feature type="transmembrane region" description="Helical" evidence="13">
    <location>
        <begin position="90"/>
        <end position="108"/>
    </location>
</feature>
<feature type="domain" description="GAF" evidence="14">
    <location>
        <begin position="307"/>
        <end position="452"/>
    </location>
</feature>
<dbReference type="Pfam" id="PF01590">
    <property type="entry name" value="GAF"/>
    <property type="match status" value="1"/>
</dbReference>
<evidence type="ECO:0000256" key="13">
    <source>
        <dbReference type="SAM" id="Phobius"/>
    </source>
</evidence>
<evidence type="ECO:0000256" key="9">
    <source>
        <dbReference type="ARBA" id="ARBA00022840"/>
    </source>
</evidence>
<feature type="transmembrane region" description="Helical" evidence="13">
    <location>
        <begin position="38"/>
        <end position="54"/>
    </location>
</feature>
<evidence type="ECO:0000256" key="1">
    <source>
        <dbReference type="ARBA" id="ARBA00000085"/>
    </source>
</evidence>
<keyword evidence="7" id="KW-0547">Nucleotide-binding</keyword>
<evidence type="ECO:0000256" key="3">
    <source>
        <dbReference type="ARBA" id="ARBA00012438"/>
    </source>
</evidence>
<comment type="catalytic activity">
    <reaction evidence="1">
        <text>ATP + protein L-histidine = ADP + protein N-phospho-L-histidine.</text>
        <dbReference type="EC" id="2.7.13.3"/>
    </reaction>
</comment>
<evidence type="ECO:0000259" key="15">
    <source>
        <dbReference type="SMART" id="SM00387"/>
    </source>
</evidence>
<proteinExistence type="predicted"/>
<organism evidence="16 17">
    <name type="scientific">Kribbella lupini</name>
    <dbReference type="NCBI Taxonomy" id="291602"/>
    <lineage>
        <taxon>Bacteria</taxon>
        <taxon>Bacillati</taxon>
        <taxon>Actinomycetota</taxon>
        <taxon>Actinomycetes</taxon>
        <taxon>Propionibacteriales</taxon>
        <taxon>Kribbellaceae</taxon>
        <taxon>Kribbella</taxon>
    </lineage>
</organism>
<dbReference type="EMBL" id="BAAANC010000005">
    <property type="protein sequence ID" value="GAA1560712.1"/>
    <property type="molecule type" value="Genomic_DNA"/>
</dbReference>
<dbReference type="PANTHER" id="PTHR24421:SF10">
    <property type="entry name" value="NITRATE_NITRITE SENSOR PROTEIN NARQ"/>
    <property type="match status" value="1"/>
</dbReference>
<evidence type="ECO:0000313" key="16">
    <source>
        <dbReference type="EMBL" id="GAA1560712.1"/>
    </source>
</evidence>
<dbReference type="InterPro" id="IPR036890">
    <property type="entry name" value="HATPase_C_sf"/>
</dbReference>
<dbReference type="RefSeq" id="WP_344183403.1">
    <property type="nucleotide sequence ID" value="NZ_BAAANC010000005.1"/>
</dbReference>
<reference evidence="16 17" key="1">
    <citation type="journal article" date="2019" name="Int. J. Syst. Evol. Microbiol.">
        <title>The Global Catalogue of Microorganisms (GCM) 10K type strain sequencing project: providing services to taxonomists for standard genome sequencing and annotation.</title>
        <authorList>
            <consortium name="The Broad Institute Genomics Platform"/>
            <consortium name="The Broad Institute Genome Sequencing Center for Infectious Disease"/>
            <person name="Wu L."/>
            <person name="Ma J."/>
        </authorList>
    </citation>
    <scope>NUCLEOTIDE SEQUENCE [LARGE SCALE GENOMIC DNA]</scope>
    <source>
        <strain evidence="16 17">JCM 14303</strain>
    </source>
</reference>
<dbReference type="Pfam" id="PF02518">
    <property type="entry name" value="HATPase_c"/>
    <property type="match status" value="1"/>
</dbReference>
<evidence type="ECO:0000256" key="5">
    <source>
        <dbReference type="ARBA" id="ARBA00022679"/>
    </source>
</evidence>
<keyword evidence="10 13" id="KW-1133">Transmembrane helix</keyword>
<dbReference type="InterPro" id="IPR038318">
    <property type="entry name" value="KdpD_sf"/>
</dbReference>
<evidence type="ECO:0000256" key="4">
    <source>
        <dbReference type="ARBA" id="ARBA00022553"/>
    </source>
</evidence>
<name>A0ABN2CQN0_9ACTN</name>